<dbReference type="Proteomes" id="UP001501237">
    <property type="component" value="Unassembled WGS sequence"/>
</dbReference>
<dbReference type="GO" id="GO:0008233">
    <property type="term" value="F:peptidase activity"/>
    <property type="evidence" value="ECO:0007669"/>
    <property type="project" value="UniProtKB-KW"/>
</dbReference>
<dbReference type="InterPro" id="IPR022764">
    <property type="entry name" value="Peptidase_S54_rhomboid_dom"/>
</dbReference>
<evidence type="ECO:0000256" key="5">
    <source>
        <dbReference type="ARBA" id="ARBA00022989"/>
    </source>
</evidence>
<dbReference type="GO" id="GO:0006508">
    <property type="term" value="P:proteolysis"/>
    <property type="evidence" value="ECO:0007669"/>
    <property type="project" value="UniProtKB-KW"/>
</dbReference>
<comment type="caution">
    <text evidence="9">The sequence shown here is derived from an EMBL/GenBank/DDBJ whole genome shotgun (WGS) entry which is preliminary data.</text>
</comment>
<feature type="transmembrane region" description="Helical" evidence="7">
    <location>
        <begin position="76"/>
        <end position="93"/>
    </location>
</feature>
<evidence type="ECO:0000256" key="1">
    <source>
        <dbReference type="ARBA" id="ARBA00004141"/>
    </source>
</evidence>
<feature type="transmembrane region" description="Helical" evidence="7">
    <location>
        <begin position="253"/>
        <end position="273"/>
    </location>
</feature>
<evidence type="ECO:0000256" key="6">
    <source>
        <dbReference type="ARBA" id="ARBA00023136"/>
    </source>
</evidence>
<organism evidence="9 10">
    <name type="scientific">Actinocorallia longicatena</name>
    <dbReference type="NCBI Taxonomy" id="111803"/>
    <lineage>
        <taxon>Bacteria</taxon>
        <taxon>Bacillati</taxon>
        <taxon>Actinomycetota</taxon>
        <taxon>Actinomycetes</taxon>
        <taxon>Streptosporangiales</taxon>
        <taxon>Thermomonosporaceae</taxon>
        <taxon>Actinocorallia</taxon>
    </lineage>
</organism>
<dbReference type="RefSeq" id="WP_344828863.1">
    <property type="nucleotide sequence ID" value="NZ_BAAAUV010000007.1"/>
</dbReference>
<name>A0ABP6QA41_9ACTN</name>
<dbReference type="EMBL" id="BAAAUV010000007">
    <property type="protein sequence ID" value="GAA3212900.1"/>
    <property type="molecule type" value="Genomic_DNA"/>
</dbReference>
<evidence type="ECO:0000256" key="7">
    <source>
        <dbReference type="SAM" id="Phobius"/>
    </source>
</evidence>
<proteinExistence type="inferred from homology"/>
<dbReference type="PANTHER" id="PTHR43731:SF14">
    <property type="entry name" value="PRESENILIN-ASSOCIATED RHOMBOID-LIKE PROTEIN, MITOCHONDRIAL"/>
    <property type="match status" value="1"/>
</dbReference>
<evidence type="ECO:0000313" key="10">
    <source>
        <dbReference type="Proteomes" id="UP001501237"/>
    </source>
</evidence>
<evidence type="ECO:0000256" key="4">
    <source>
        <dbReference type="ARBA" id="ARBA00022801"/>
    </source>
</evidence>
<dbReference type="PANTHER" id="PTHR43731">
    <property type="entry name" value="RHOMBOID PROTEASE"/>
    <property type="match status" value="1"/>
</dbReference>
<feature type="transmembrane region" description="Helical" evidence="7">
    <location>
        <begin position="205"/>
        <end position="223"/>
    </location>
</feature>
<dbReference type="InterPro" id="IPR050925">
    <property type="entry name" value="Rhomboid_protease_S54"/>
</dbReference>
<keyword evidence="10" id="KW-1185">Reference proteome</keyword>
<dbReference type="Gene3D" id="1.20.1540.10">
    <property type="entry name" value="Rhomboid-like"/>
    <property type="match status" value="1"/>
</dbReference>
<evidence type="ECO:0000256" key="3">
    <source>
        <dbReference type="ARBA" id="ARBA00022692"/>
    </source>
</evidence>
<protein>
    <submittedName>
        <fullName evidence="9">Rhomboid family intramembrane serine protease</fullName>
    </submittedName>
</protein>
<dbReference type="Pfam" id="PF01694">
    <property type="entry name" value="Rhomboid"/>
    <property type="match status" value="1"/>
</dbReference>
<comment type="subcellular location">
    <subcellularLocation>
        <location evidence="1">Membrane</location>
        <topology evidence="1">Multi-pass membrane protein</topology>
    </subcellularLocation>
</comment>
<dbReference type="SUPFAM" id="SSF57845">
    <property type="entry name" value="B-box zinc-binding domain"/>
    <property type="match status" value="1"/>
</dbReference>
<keyword evidence="4" id="KW-0378">Hydrolase</keyword>
<feature type="transmembrane region" description="Helical" evidence="7">
    <location>
        <begin position="181"/>
        <end position="198"/>
    </location>
</feature>
<sequence>MTEVPQAPDRTGVPTCYRHPGRETHVRCVRCDRYICPDCMVEASVGFQCPECVRDGNKGVRQAEGQFGGAPVARPYVTYVLIGINLLVFLGQLRNGTSTKQIAQFGLNGQAVADGEWYRIITSMFVHDGPPHILFNMWALYSLGQPLETALGRVRFGALYFLSGLGGSAMVYLLAADTFTVGASGAIYGLFGAFFVLARRLNLSMGPLVFLIILNLGITFLGANISWQGHIGGLVTGFLLGLAYVYAPRARRIAVQVGASVAVLVVVLAVIAVQTASLTS</sequence>
<gene>
    <name evidence="9" type="ORF">GCM10010468_32520</name>
</gene>
<keyword evidence="3 7" id="KW-0812">Transmembrane</keyword>
<keyword evidence="9" id="KW-0645">Protease</keyword>
<keyword evidence="6 7" id="KW-0472">Membrane</keyword>
<reference evidence="10" key="1">
    <citation type="journal article" date="2019" name="Int. J. Syst. Evol. Microbiol.">
        <title>The Global Catalogue of Microorganisms (GCM) 10K type strain sequencing project: providing services to taxonomists for standard genome sequencing and annotation.</title>
        <authorList>
            <consortium name="The Broad Institute Genomics Platform"/>
            <consortium name="The Broad Institute Genome Sequencing Center for Infectious Disease"/>
            <person name="Wu L."/>
            <person name="Ma J."/>
        </authorList>
    </citation>
    <scope>NUCLEOTIDE SEQUENCE [LARGE SCALE GENOMIC DNA]</scope>
    <source>
        <strain evidence="10">JCM 9377</strain>
    </source>
</reference>
<feature type="transmembrane region" description="Helical" evidence="7">
    <location>
        <begin position="156"/>
        <end position="175"/>
    </location>
</feature>
<accession>A0ABP6QA41</accession>
<evidence type="ECO:0000256" key="2">
    <source>
        <dbReference type="ARBA" id="ARBA00009045"/>
    </source>
</evidence>
<feature type="transmembrane region" description="Helical" evidence="7">
    <location>
        <begin position="229"/>
        <end position="246"/>
    </location>
</feature>
<evidence type="ECO:0000259" key="8">
    <source>
        <dbReference type="Pfam" id="PF01694"/>
    </source>
</evidence>
<comment type="similarity">
    <text evidence="2">Belongs to the peptidase S54 family.</text>
</comment>
<keyword evidence="5 7" id="KW-1133">Transmembrane helix</keyword>
<feature type="domain" description="Peptidase S54 rhomboid" evidence="8">
    <location>
        <begin position="115"/>
        <end position="245"/>
    </location>
</feature>
<dbReference type="SUPFAM" id="SSF144091">
    <property type="entry name" value="Rhomboid-like"/>
    <property type="match status" value="1"/>
</dbReference>
<evidence type="ECO:0000313" key="9">
    <source>
        <dbReference type="EMBL" id="GAA3212900.1"/>
    </source>
</evidence>
<dbReference type="InterPro" id="IPR035952">
    <property type="entry name" value="Rhomboid-like_sf"/>
</dbReference>